<reference evidence="2" key="2">
    <citation type="submission" date="2015-09" db="EMBL/GenBank/DDBJ databases">
        <title>Draft genome sequence of a multidrug-resistant Chryseobacterium indologenes isolate from Malaysia.</title>
        <authorList>
            <person name="Yu C.Y."/>
            <person name="Ang G.Y."/>
            <person name="Chan K.-G."/>
        </authorList>
    </citation>
    <scope>NUCLEOTIDE SEQUENCE [LARGE SCALE GENOMIC DNA]</scope>
    <source>
        <strain evidence="2">CI_885</strain>
    </source>
</reference>
<protein>
    <recommendedName>
        <fullName evidence="3">DUF4177 domain-containing protein</fullName>
    </recommendedName>
</protein>
<dbReference type="InterPro" id="IPR025234">
    <property type="entry name" value="YjzH-like"/>
</dbReference>
<accession>A0A0N0ZVZ3</accession>
<evidence type="ECO:0000313" key="1">
    <source>
        <dbReference type="EMBL" id="KPE51658.1"/>
    </source>
</evidence>
<comment type="caution">
    <text evidence="1">The sequence shown here is derived from an EMBL/GenBank/DDBJ whole genome shotgun (WGS) entry which is preliminary data.</text>
</comment>
<organism evidence="1 2">
    <name type="scientific">Chryseobacterium indologenes</name>
    <name type="common">Flavobacterium indologenes</name>
    <dbReference type="NCBI Taxonomy" id="253"/>
    <lineage>
        <taxon>Bacteria</taxon>
        <taxon>Pseudomonadati</taxon>
        <taxon>Bacteroidota</taxon>
        <taxon>Flavobacteriia</taxon>
        <taxon>Flavobacteriales</taxon>
        <taxon>Weeksellaceae</taxon>
        <taxon>Chryseobacterium group</taxon>
        <taxon>Chryseobacterium</taxon>
    </lineage>
</organism>
<evidence type="ECO:0000313" key="2">
    <source>
        <dbReference type="Proteomes" id="UP000037953"/>
    </source>
</evidence>
<gene>
    <name evidence="1" type="ORF">AOB46_08370</name>
</gene>
<dbReference type="AlphaFoldDB" id="A0A0N0ZVZ3"/>
<reference evidence="1 2" key="1">
    <citation type="journal article" date="2015" name="Genom Data">
        <title>Draft genome sequence of a multidrug-resistant Chryseobacterium indologenes isolate from Malaysia.</title>
        <authorList>
            <person name="Yu C.Y."/>
            <person name="Ang G.Y."/>
            <person name="Cheng H.J."/>
            <person name="Cheong Y.M."/>
            <person name="Yin W.F."/>
            <person name="Chan K.G."/>
        </authorList>
    </citation>
    <scope>NUCLEOTIDE SEQUENCE [LARGE SCALE GENOMIC DNA]</scope>
    <source>
        <strain evidence="1 2">CI_885</strain>
    </source>
</reference>
<evidence type="ECO:0008006" key="3">
    <source>
        <dbReference type="Google" id="ProtNLM"/>
    </source>
</evidence>
<name>A0A0N0ZVZ3_CHRID</name>
<dbReference type="EMBL" id="LJOD01000004">
    <property type="protein sequence ID" value="KPE51658.1"/>
    <property type="molecule type" value="Genomic_DNA"/>
</dbReference>
<dbReference type="Pfam" id="PF13783">
    <property type="entry name" value="DUF4177"/>
    <property type="match status" value="1"/>
</dbReference>
<dbReference type="Proteomes" id="UP000037953">
    <property type="component" value="Unassembled WGS sequence"/>
</dbReference>
<dbReference type="PATRIC" id="fig|253.9.peg.3416"/>
<dbReference type="OrthoDB" id="5432776at2"/>
<sequence length="64" mass="7663">MKKRFEYKTVIIEPKGFWRNKYEPAEIDKVLNQYGSDGWELVTAESRDYGGTFYGVIYTFKREL</sequence>
<dbReference type="RefSeq" id="WP_062698210.1">
    <property type="nucleotide sequence ID" value="NZ_LJOD01000004.1"/>
</dbReference>
<proteinExistence type="predicted"/>